<dbReference type="Pfam" id="PF03476">
    <property type="entry name" value="MOSC_N"/>
    <property type="match status" value="1"/>
</dbReference>
<proteinExistence type="predicted"/>
<dbReference type="AlphaFoldDB" id="A0A967B9K7"/>
<comment type="caution">
    <text evidence="2">The sequence shown here is derived from an EMBL/GenBank/DDBJ whole genome shotgun (WGS) entry which is preliminary data.</text>
</comment>
<dbReference type="InterPro" id="IPR005303">
    <property type="entry name" value="MOCOS_middle"/>
</dbReference>
<dbReference type="GO" id="GO:0030151">
    <property type="term" value="F:molybdenum ion binding"/>
    <property type="evidence" value="ECO:0007669"/>
    <property type="project" value="InterPro"/>
</dbReference>
<protein>
    <submittedName>
        <fullName evidence="2">MOSC domain-containing protein</fullName>
    </submittedName>
</protein>
<reference evidence="2" key="1">
    <citation type="submission" date="2019-11" db="EMBL/GenBank/DDBJ databases">
        <title>Description of new Acetobacter species.</title>
        <authorList>
            <person name="Cleenwerck I."/>
            <person name="Sombolestani A.S."/>
        </authorList>
    </citation>
    <scope>NUCLEOTIDE SEQUENCE</scope>
    <source>
        <strain evidence="2">LMG 1626</strain>
    </source>
</reference>
<organism evidence="2 3">
    <name type="scientific">Acetobacter estunensis</name>
    <dbReference type="NCBI Taxonomy" id="104097"/>
    <lineage>
        <taxon>Bacteria</taxon>
        <taxon>Pseudomonadati</taxon>
        <taxon>Pseudomonadota</taxon>
        <taxon>Alphaproteobacteria</taxon>
        <taxon>Acetobacterales</taxon>
        <taxon>Acetobacteraceae</taxon>
        <taxon>Acetobacter</taxon>
    </lineage>
</organism>
<feature type="domain" description="MOSC" evidence="1">
    <location>
        <begin position="116"/>
        <end position="262"/>
    </location>
</feature>
<dbReference type="GO" id="GO:0030170">
    <property type="term" value="F:pyridoxal phosphate binding"/>
    <property type="evidence" value="ECO:0007669"/>
    <property type="project" value="InterPro"/>
</dbReference>
<sequence>MLRIASLHIYPVKGLHALSLEQLELETWGPLNDRRWLVVTPKGEFLTQRTMSAMARIAAHPSQTGVTLKHTDGTEHVVPYPVGKERDVRVWVDTVRGCDAGDEVAEWLSAHLGRACRLVFMIEPRAARLRNWQGQDYPVSFADEFPVLLCTEASLVDLNTRLAMPVPMARFRPNLVVTGASAWEEDAWVRLGVGDVELRLVKPCSRCVVTTIDQETGQTPEPGQPLKALAEFRHVPGGVMFGQNALVEKPGMIRVGDEVRVIERRA</sequence>
<accession>A0A967B9K7</accession>
<gene>
    <name evidence="2" type="ORF">GOB87_11045</name>
</gene>
<dbReference type="InterPro" id="IPR005302">
    <property type="entry name" value="MoCF_Sase_C"/>
</dbReference>
<dbReference type="Gene3D" id="2.40.33.20">
    <property type="entry name" value="PK beta-barrel domain-like"/>
    <property type="match status" value="1"/>
</dbReference>
<dbReference type="SUPFAM" id="SSF50800">
    <property type="entry name" value="PK beta-barrel domain-like"/>
    <property type="match status" value="1"/>
</dbReference>
<name>A0A967B9K7_9PROT</name>
<evidence type="ECO:0000313" key="2">
    <source>
        <dbReference type="EMBL" id="NHO54481.1"/>
    </source>
</evidence>
<dbReference type="PANTHER" id="PTHR14237:SF19">
    <property type="entry name" value="MITOCHONDRIAL AMIDOXIME REDUCING COMPONENT 1"/>
    <property type="match status" value="1"/>
</dbReference>
<evidence type="ECO:0000313" key="3">
    <source>
        <dbReference type="Proteomes" id="UP000597459"/>
    </source>
</evidence>
<dbReference type="InterPro" id="IPR011037">
    <property type="entry name" value="Pyrv_Knase-like_insert_dom_sf"/>
</dbReference>
<dbReference type="SUPFAM" id="SSF141673">
    <property type="entry name" value="MOSC N-terminal domain-like"/>
    <property type="match status" value="1"/>
</dbReference>
<dbReference type="PROSITE" id="PS51340">
    <property type="entry name" value="MOSC"/>
    <property type="match status" value="1"/>
</dbReference>
<dbReference type="EMBL" id="WOTH01000023">
    <property type="protein sequence ID" value="NHO54481.1"/>
    <property type="molecule type" value="Genomic_DNA"/>
</dbReference>
<dbReference type="GO" id="GO:0003824">
    <property type="term" value="F:catalytic activity"/>
    <property type="evidence" value="ECO:0007669"/>
    <property type="project" value="InterPro"/>
</dbReference>
<dbReference type="Proteomes" id="UP000597459">
    <property type="component" value="Unassembled WGS sequence"/>
</dbReference>
<keyword evidence="3" id="KW-1185">Reference proteome</keyword>
<dbReference type="Pfam" id="PF03473">
    <property type="entry name" value="MOSC"/>
    <property type="match status" value="1"/>
</dbReference>
<dbReference type="PANTHER" id="PTHR14237">
    <property type="entry name" value="MOLYBDOPTERIN COFACTOR SULFURASE MOSC"/>
    <property type="match status" value="1"/>
</dbReference>
<evidence type="ECO:0000259" key="1">
    <source>
        <dbReference type="PROSITE" id="PS51340"/>
    </source>
</evidence>
<dbReference type="RefSeq" id="WP_166316553.1">
    <property type="nucleotide sequence ID" value="NZ_WOTH01000023.1"/>
</dbReference>